<organism evidence="2 3">
    <name type="scientific">Hebeloma cylindrosporum</name>
    <dbReference type="NCBI Taxonomy" id="76867"/>
    <lineage>
        <taxon>Eukaryota</taxon>
        <taxon>Fungi</taxon>
        <taxon>Dikarya</taxon>
        <taxon>Basidiomycota</taxon>
        <taxon>Agaricomycotina</taxon>
        <taxon>Agaricomycetes</taxon>
        <taxon>Agaricomycetidae</taxon>
        <taxon>Agaricales</taxon>
        <taxon>Agaricineae</taxon>
        <taxon>Hymenogastraceae</taxon>
        <taxon>Hebeloma</taxon>
    </lineage>
</organism>
<evidence type="ECO:0000313" key="2">
    <source>
        <dbReference type="EMBL" id="KIM49748.1"/>
    </source>
</evidence>
<evidence type="ECO:0000256" key="1">
    <source>
        <dbReference type="SAM" id="MobiDB-lite"/>
    </source>
</evidence>
<evidence type="ECO:0000313" key="3">
    <source>
        <dbReference type="Proteomes" id="UP000053424"/>
    </source>
</evidence>
<sequence>MSPPRSPQIPKGPLQPVLQPLGHGFHAEIPPDSPSKRRRKFFLAISSPLLKDFENGKRK</sequence>
<keyword evidence="3" id="KW-1185">Reference proteome</keyword>
<accession>A0A0C2YJ06</accession>
<dbReference type="EMBL" id="KN831768">
    <property type="protein sequence ID" value="KIM49748.1"/>
    <property type="molecule type" value="Genomic_DNA"/>
</dbReference>
<reference evidence="2 3" key="1">
    <citation type="submission" date="2014-04" db="EMBL/GenBank/DDBJ databases">
        <authorList>
            <consortium name="DOE Joint Genome Institute"/>
            <person name="Kuo A."/>
            <person name="Gay G."/>
            <person name="Dore J."/>
            <person name="Kohler A."/>
            <person name="Nagy L.G."/>
            <person name="Floudas D."/>
            <person name="Copeland A."/>
            <person name="Barry K.W."/>
            <person name="Cichocki N."/>
            <person name="Veneault-Fourrey C."/>
            <person name="LaButti K."/>
            <person name="Lindquist E.A."/>
            <person name="Lipzen A."/>
            <person name="Lundell T."/>
            <person name="Morin E."/>
            <person name="Murat C."/>
            <person name="Sun H."/>
            <person name="Tunlid A."/>
            <person name="Henrissat B."/>
            <person name="Grigoriev I.V."/>
            <person name="Hibbett D.S."/>
            <person name="Martin F."/>
            <person name="Nordberg H.P."/>
            <person name="Cantor M.N."/>
            <person name="Hua S.X."/>
        </authorList>
    </citation>
    <scope>NUCLEOTIDE SEQUENCE [LARGE SCALE GENOMIC DNA]</scope>
    <source>
        <strain evidence="3">h7</strain>
    </source>
</reference>
<proteinExistence type="predicted"/>
<dbReference type="AlphaFoldDB" id="A0A0C2YJ06"/>
<name>A0A0C2YJ06_HEBCY</name>
<feature type="region of interest" description="Disordered" evidence="1">
    <location>
        <begin position="1"/>
        <end position="35"/>
    </location>
</feature>
<reference evidence="3" key="2">
    <citation type="submission" date="2015-01" db="EMBL/GenBank/DDBJ databases">
        <title>Evolutionary Origins and Diversification of the Mycorrhizal Mutualists.</title>
        <authorList>
            <consortium name="DOE Joint Genome Institute"/>
            <consortium name="Mycorrhizal Genomics Consortium"/>
            <person name="Kohler A."/>
            <person name="Kuo A."/>
            <person name="Nagy L.G."/>
            <person name="Floudas D."/>
            <person name="Copeland A."/>
            <person name="Barry K.W."/>
            <person name="Cichocki N."/>
            <person name="Veneault-Fourrey C."/>
            <person name="LaButti K."/>
            <person name="Lindquist E.A."/>
            <person name="Lipzen A."/>
            <person name="Lundell T."/>
            <person name="Morin E."/>
            <person name="Murat C."/>
            <person name="Riley R."/>
            <person name="Ohm R."/>
            <person name="Sun H."/>
            <person name="Tunlid A."/>
            <person name="Henrissat B."/>
            <person name="Grigoriev I.V."/>
            <person name="Hibbett D.S."/>
            <person name="Martin F."/>
        </authorList>
    </citation>
    <scope>NUCLEOTIDE SEQUENCE [LARGE SCALE GENOMIC DNA]</scope>
    <source>
        <strain evidence="3">h7</strain>
    </source>
</reference>
<dbReference type="HOGENOM" id="CLU_2961011_0_0_1"/>
<dbReference type="Proteomes" id="UP000053424">
    <property type="component" value="Unassembled WGS sequence"/>
</dbReference>
<protein>
    <submittedName>
        <fullName evidence="2">Uncharacterized protein</fullName>
    </submittedName>
</protein>
<gene>
    <name evidence="2" type="ORF">M413DRAFT_438888</name>
</gene>